<reference evidence="1 2" key="2">
    <citation type="submission" date="2016-08" db="EMBL/GenBank/DDBJ databases">
        <title>Pervasive Adenine N6-methylation of Active Genes in Fungi.</title>
        <authorList>
            <consortium name="DOE Joint Genome Institute"/>
            <person name="Mondo S.J."/>
            <person name="Dannebaum R.O."/>
            <person name="Kuo R.C."/>
            <person name="Labutti K."/>
            <person name="Haridas S."/>
            <person name="Kuo A."/>
            <person name="Salamov A."/>
            <person name="Ahrendt S.R."/>
            <person name="Lipzen A."/>
            <person name="Sullivan W."/>
            <person name="Andreopoulos W.B."/>
            <person name="Clum A."/>
            <person name="Lindquist E."/>
            <person name="Daum C."/>
            <person name="Ramamoorthy G.K."/>
            <person name="Gryganskyi A."/>
            <person name="Culley D."/>
            <person name="Magnuson J.K."/>
            <person name="James T.Y."/>
            <person name="O'Malley M.A."/>
            <person name="Stajich J.E."/>
            <person name="Spatafora J.W."/>
            <person name="Visel A."/>
            <person name="Grigoriev I.V."/>
        </authorList>
    </citation>
    <scope>NUCLEOTIDE SEQUENCE [LARGE SCALE GENOMIC DNA]</scope>
    <source>
        <strain evidence="1 2">S4</strain>
    </source>
</reference>
<dbReference type="Proteomes" id="UP000193944">
    <property type="component" value="Unassembled WGS sequence"/>
</dbReference>
<name>A0A1Y1WVZ4_9FUNG</name>
<evidence type="ECO:0000313" key="1">
    <source>
        <dbReference type="EMBL" id="ORX77632.1"/>
    </source>
</evidence>
<gene>
    <name evidence="1" type="ORF">BCR32DRAFT_295500</name>
</gene>
<reference evidence="1 2" key="1">
    <citation type="submission" date="2016-08" db="EMBL/GenBank/DDBJ databases">
        <title>A Parts List for Fungal Cellulosomes Revealed by Comparative Genomics.</title>
        <authorList>
            <consortium name="DOE Joint Genome Institute"/>
            <person name="Haitjema C.H."/>
            <person name="Gilmore S.P."/>
            <person name="Henske J.K."/>
            <person name="Solomon K.V."/>
            <person name="De Groot R."/>
            <person name="Kuo A."/>
            <person name="Mondo S.J."/>
            <person name="Salamov A.A."/>
            <person name="Labutti K."/>
            <person name="Zhao Z."/>
            <person name="Chiniquy J."/>
            <person name="Barry K."/>
            <person name="Brewer H.M."/>
            <person name="Purvine S.O."/>
            <person name="Wright A.T."/>
            <person name="Boxma B."/>
            <person name="Van Alen T."/>
            <person name="Hackstein J.H."/>
            <person name="Baker S.E."/>
            <person name="Grigoriev I.V."/>
            <person name="O'Malley M.A."/>
        </authorList>
    </citation>
    <scope>NUCLEOTIDE SEQUENCE [LARGE SCALE GENOMIC DNA]</scope>
    <source>
        <strain evidence="1 2">S4</strain>
    </source>
</reference>
<sequence>MTIPELKKGNFKNENVLLIACQVGSFFLEREKEFLSLVEDYNSKVKNSKEEFKIFTYHYEEDNKEKTVEVEIIGKNDLEKRKEKFIKDMVYLYKNVNGMEDEKNQDIVTFTKILKFISQSKLLISKNYDIESKIKEKYNPIGHGKKLLLAPDILSCYAEFLIFLKKLFDGNSRNKKHIVKYIITVVKEINRIDKLLWDIRKERDDIVTNFISIILKNHYWKYNIYTNIGRREGFANVLKSINILKRSKFDLELDNLCQKL</sequence>
<protein>
    <submittedName>
        <fullName evidence="1">Uncharacterized protein</fullName>
    </submittedName>
</protein>
<evidence type="ECO:0000313" key="2">
    <source>
        <dbReference type="Proteomes" id="UP000193944"/>
    </source>
</evidence>
<dbReference type="AlphaFoldDB" id="A0A1Y1WVZ4"/>
<dbReference type="EMBL" id="MCFG01000240">
    <property type="protein sequence ID" value="ORX77632.1"/>
    <property type="molecule type" value="Genomic_DNA"/>
</dbReference>
<proteinExistence type="predicted"/>
<accession>A0A1Y1WVZ4</accession>
<keyword evidence="2" id="KW-1185">Reference proteome</keyword>
<comment type="caution">
    <text evidence="1">The sequence shown here is derived from an EMBL/GenBank/DDBJ whole genome shotgun (WGS) entry which is preliminary data.</text>
</comment>
<organism evidence="1 2">
    <name type="scientific">Anaeromyces robustus</name>
    <dbReference type="NCBI Taxonomy" id="1754192"/>
    <lineage>
        <taxon>Eukaryota</taxon>
        <taxon>Fungi</taxon>
        <taxon>Fungi incertae sedis</taxon>
        <taxon>Chytridiomycota</taxon>
        <taxon>Chytridiomycota incertae sedis</taxon>
        <taxon>Neocallimastigomycetes</taxon>
        <taxon>Neocallimastigales</taxon>
        <taxon>Neocallimastigaceae</taxon>
        <taxon>Anaeromyces</taxon>
    </lineage>
</organism>